<evidence type="ECO:0000313" key="2">
    <source>
        <dbReference type="EMBL" id="RYN54965.1"/>
    </source>
</evidence>
<evidence type="ECO:0000313" key="3">
    <source>
        <dbReference type="Proteomes" id="UP000292402"/>
    </source>
</evidence>
<name>A0A4Q4MM60_9PLEO</name>
<evidence type="ECO:0000256" key="1">
    <source>
        <dbReference type="SAM" id="MobiDB-lite"/>
    </source>
</evidence>
<dbReference type="EMBL" id="PDXA01000009">
    <property type="protein sequence ID" value="RYN54965.1"/>
    <property type="molecule type" value="Genomic_DNA"/>
</dbReference>
<sequence length="491" mass="54863">MDPPPLSKTSSKYLTVAPPSLGHLPFPTITTLHIGSAVASAAGPPILKSRPKAKPRNEHYGYGLGPRAPPRYLLFPARANITAVELLAYLPNSVHCGDVVCRLITNGASPHLLWSIVNTHRDLLVEWNQNTCRQAIYEAMHRAGYKNWRFKAHETFHEGRKSTWDESSLDVTGHLASGPGGAKKTPASDIPFKNLAVDVRREPQGYDALDLTRMVKHCVNNPHEPWFYPRDYDAVLRLVGGAAPIRHEHSDRQAFRRWIEVSRPPPLSASTNSLLVIDGRNKKGSRENSGGIVGDILALNKRRRTDTLLTATPSMCETVAPKTQQESKKNKGRLERTVRTGEEQEFARIAREDENVMIQASQYLLATAYVAPPGKAIMPWKVATESDDEAIDLAFARGGQVGESGPRSAYAFGGPRRSPPYRQLYRIDLPDPADISAWAENLRWAFAQNTLFRYPCRPDAWNESPEHMECIVQIRGDRGWKSDEFLAKEEK</sequence>
<comment type="caution">
    <text evidence="2">The sequence shown here is derived from an EMBL/GenBank/DDBJ whole genome shotgun (WGS) entry which is preliminary data.</text>
</comment>
<gene>
    <name evidence="2" type="ORF">AA0114_g3659</name>
</gene>
<proteinExistence type="predicted"/>
<feature type="region of interest" description="Disordered" evidence="1">
    <location>
        <begin position="320"/>
        <end position="339"/>
    </location>
</feature>
<feature type="compositionally biased region" description="Basic and acidic residues" evidence="1">
    <location>
        <begin position="325"/>
        <end position="339"/>
    </location>
</feature>
<reference evidence="3" key="1">
    <citation type="journal article" date="2019" name="bioRxiv">
        <title>Genomics, evolutionary history and diagnostics of the Alternaria alternata species group including apple and Asian pear pathotypes.</title>
        <authorList>
            <person name="Armitage A.D."/>
            <person name="Cockerton H.M."/>
            <person name="Sreenivasaprasad S."/>
            <person name="Woodhall J.W."/>
            <person name="Lane C.R."/>
            <person name="Harrison R.J."/>
            <person name="Clarkson J.P."/>
        </authorList>
    </citation>
    <scope>NUCLEOTIDE SEQUENCE [LARGE SCALE GENOMIC DNA]</scope>
    <source>
        <strain evidence="3">FERA 1082</strain>
    </source>
</reference>
<accession>A0A4Q4MM60</accession>
<protein>
    <submittedName>
        <fullName evidence="2">Uncharacterized protein</fullName>
    </submittedName>
</protein>
<organism evidence="2 3">
    <name type="scientific">Alternaria tenuissima</name>
    <dbReference type="NCBI Taxonomy" id="119927"/>
    <lineage>
        <taxon>Eukaryota</taxon>
        <taxon>Fungi</taxon>
        <taxon>Dikarya</taxon>
        <taxon>Ascomycota</taxon>
        <taxon>Pezizomycotina</taxon>
        <taxon>Dothideomycetes</taxon>
        <taxon>Pleosporomycetidae</taxon>
        <taxon>Pleosporales</taxon>
        <taxon>Pleosporineae</taxon>
        <taxon>Pleosporaceae</taxon>
        <taxon>Alternaria</taxon>
        <taxon>Alternaria sect. Alternaria</taxon>
        <taxon>Alternaria alternata complex</taxon>
    </lineage>
</organism>
<dbReference type="AlphaFoldDB" id="A0A4Q4MM60"/>
<dbReference type="Proteomes" id="UP000292402">
    <property type="component" value="Unassembled WGS sequence"/>
</dbReference>